<reference evidence="1" key="1">
    <citation type="submission" date="2020-05" db="EMBL/GenBank/DDBJ databases">
        <authorList>
            <person name="Chiriac C."/>
            <person name="Salcher M."/>
            <person name="Ghai R."/>
            <person name="Kavagutti S V."/>
        </authorList>
    </citation>
    <scope>NUCLEOTIDE SEQUENCE</scope>
</reference>
<dbReference type="AlphaFoldDB" id="A0A6J7J5E6"/>
<protein>
    <submittedName>
        <fullName evidence="1">Unannotated protein</fullName>
    </submittedName>
</protein>
<gene>
    <name evidence="1" type="ORF">UFOPK3720_01139</name>
</gene>
<sequence>MWVVLGIRGEQAAVIGRHAPCPIARVDDPPNLRKVVPQRSRVLIELLIRIVDQIERHGFERVAVVLGVLTERQETTVLRIHLEQQPEENPKCELVREVEPFGVHLVVLLDQLLSDCKRKIRDDVVVNLLAQALTKGDSEQRAGLHDLMRGAAVLEGRCGEDQ</sequence>
<accession>A0A6J7J5E6</accession>
<organism evidence="1">
    <name type="scientific">freshwater metagenome</name>
    <dbReference type="NCBI Taxonomy" id="449393"/>
    <lineage>
        <taxon>unclassified sequences</taxon>
        <taxon>metagenomes</taxon>
        <taxon>ecological metagenomes</taxon>
    </lineage>
</organism>
<proteinExistence type="predicted"/>
<evidence type="ECO:0000313" key="1">
    <source>
        <dbReference type="EMBL" id="CAB4938563.1"/>
    </source>
</evidence>
<name>A0A6J7J5E6_9ZZZZ</name>
<dbReference type="EMBL" id="CAFBNB010000221">
    <property type="protein sequence ID" value="CAB4938563.1"/>
    <property type="molecule type" value="Genomic_DNA"/>
</dbReference>